<dbReference type="Gene3D" id="1.10.10.10">
    <property type="entry name" value="Winged helix-like DNA-binding domain superfamily/Winged helix DNA-binding domain"/>
    <property type="match status" value="1"/>
</dbReference>
<dbReference type="Pfam" id="PF05645">
    <property type="entry name" value="RNA_pol_Rpc82"/>
    <property type="match status" value="1"/>
</dbReference>
<comment type="subcellular location">
    <subcellularLocation>
        <location evidence="1 8">Nucleus</location>
    </subcellularLocation>
</comment>
<dbReference type="GO" id="GO:0006351">
    <property type="term" value="P:DNA-templated transcription"/>
    <property type="evidence" value="ECO:0007669"/>
    <property type="project" value="InterPro"/>
</dbReference>
<evidence type="ECO:0000259" key="10">
    <source>
        <dbReference type="Pfam" id="PF05645"/>
    </source>
</evidence>
<dbReference type="Proteomes" id="UP000800235">
    <property type="component" value="Unassembled WGS sequence"/>
</dbReference>
<keyword evidence="4 8" id="KW-0240">DNA-directed RNA polymerase</keyword>
<feature type="compositionally biased region" description="Basic and acidic residues" evidence="9">
    <location>
        <begin position="157"/>
        <end position="176"/>
    </location>
</feature>
<evidence type="ECO:0000256" key="7">
    <source>
        <dbReference type="ARBA" id="ARBA00025127"/>
    </source>
</evidence>
<sequence>MKQHLTDLLTYTVSNLYGDFYSSIFAELAHNGRTTLRALLPEKPVFEKGDSAAIRAGKQSAYQSEYRSRATAIAVLIKLQMVVAYENTYTGETSVEPHWDNAYNITIRAPAILQHVEERHGAHAAEVFDSILRGGITRVQDLIDPVKKLFHDANMKDAKDAEDRPKVDLDMHDSPHSQRSVNGADDVPTQWKPEFVTALQTSIKDIYASTELLLQLGLLEVVGEHQVIPHYDLRKEVTATIENSFFLAGVAGKKAKEEFANKVDQLERDWRDEAHRYFHGTETAKTKKRDRSVEMEDLDAQPAKRLKMLPNGNCTPNATLSGAATEFADQQQRQLGTLDPKLVLRVNFEKCNVGLRNLQLIRLAHRYVGETTSKVYEALLRVVEDKLIRCWDPLAVKNQDTTDYDENMAAAYPLIKTSEVAKMLDPDLNLDIGLSGMELAPPTENGDTDGANSPIARNRKRNHIEHTAHIHKIERHLQLLAVDCRGFVNPDGRDWRVPFDELTQTLIDVTIEDHVTARYGTLPARVLRILKKTGNLEEKQLVERNMVDDKDIRPAITQLTQGGFLKLQELPRDNARSVNRMVWTHKYDVLKTRKQIIDDTYKAMFNQFLRIETQKERIGVLMEKTERIDMEGDEILKHVSEGDRAKLVRWGEVEEILLRQVVRMDELVGVLRDYSAMEVNALR</sequence>
<name>A0A9P4TZB0_9PEZI</name>
<dbReference type="InterPro" id="IPR036388">
    <property type="entry name" value="WH-like_DNA-bd_sf"/>
</dbReference>
<feature type="domain" description="DNA-directed RNA polymerase III subunit RPC3 winged-helix" evidence="11">
    <location>
        <begin position="511"/>
        <end position="582"/>
    </location>
</feature>
<evidence type="ECO:0000256" key="4">
    <source>
        <dbReference type="ARBA" id="ARBA00022478"/>
    </source>
</evidence>
<dbReference type="EMBL" id="MU007027">
    <property type="protein sequence ID" value="KAF2432304.1"/>
    <property type="molecule type" value="Genomic_DNA"/>
</dbReference>
<evidence type="ECO:0000256" key="3">
    <source>
        <dbReference type="ARBA" id="ARBA00011206"/>
    </source>
</evidence>
<proteinExistence type="inferred from homology"/>
<keyword evidence="13" id="KW-1185">Reference proteome</keyword>
<dbReference type="InterPro" id="IPR008806">
    <property type="entry name" value="RNA_pol_III_Rpc82_C"/>
</dbReference>
<dbReference type="PANTHER" id="PTHR12949:SF0">
    <property type="entry name" value="DNA-DIRECTED RNA POLYMERASE III SUBUNIT RPC3"/>
    <property type="match status" value="1"/>
</dbReference>
<evidence type="ECO:0000256" key="6">
    <source>
        <dbReference type="ARBA" id="ARBA00023242"/>
    </source>
</evidence>
<keyword evidence="5 8" id="KW-0804">Transcription</keyword>
<comment type="similarity">
    <text evidence="2 8">Belongs to the RNA polymerase beta chain family.</text>
</comment>
<dbReference type="InterPro" id="IPR039748">
    <property type="entry name" value="RPC3"/>
</dbReference>
<gene>
    <name evidence="12" type="ORF">EJ08DRAFT_732708</name>
</gene>
<protein>
    <recommendedName>
        <fullName evidence="8">DNA-directed RNA polymerase III subunit RPC3</fullName>
        <shortName evidence="8">RNA polymerase III subunit C3</shortName>
    </recommendedName>
</protein>
<accession>A0A9P4TZB0</accession>
<organism evidence="12 13">
    <name type="scientific">Tothia fuscella</name>
    <dbReference type="NCBI Taxonomy" id="1048955"/>
    <lineage>
        <taxon>Eukaryota</taxon>
        <taxon>Fungi</taxon>
        <taxon>Dikarya</taxon>
        <taxon>Ascomycota</taxon>
        <taxon>Pezizomycotina</taxon>
        <taxon>Dothideomycetes</taxon>
        <taxon>Pleosporomycetidae</taxon>
        <taxon>Venturiales</taxon>
        <taxon>Cylindrosympodiaceae</taxon>
        <taxon>Tothia</taxon>
    </lineage>
</organism>
<dbReference type="InterPro" id="IPR055207">
    <property type="entry name" value="POLR3C_WHD"/>
</dbReference>
<evidence type="ECO:0000256" key="1">
    <source>
        <dbReference type="ARBA" id="ARBA00004123"/>
    </source>
</evidence>
<comment type="caution">
    <text evidence="12">The sequence shown here is derived from an EMBL/GenBank/DDBJ whole genome shotgun (WGS) entry which is preliminary data.</text>
</comment>
<dbReference type="Pfam" id="PF22536">
    <property type="entry name" value="WHD_POLR3C"/>
    <property type="match status" value="1"/>
</dbReference>
<evidence type="ECO:0000256" key="8">
    <source>
        <dbReference type="RuleBase" id="RU367076"/>
    </source>
</evidence>
<comment type="function">
    <text evidence="7 8">DNA-dependent RNA polymerase catalyzes the transcription of DNA into RNA using the four ribonucleoside triphosphates as substrates. Specific core component of RNA polymerase III which synthesizes small RNAs, such as 5S rRNA and tRNAs.</text>
</comment>
<feature type="region of interest" description="Disordered" evidence="9">
    <location>
        <begin position="157"/>
        <end position="187"/>
    </location>
</feature>
<evidence type="ECO:0000313" key="13">
    <source>
        <dbReference type="Proteomes" id="UP000800235"/>
    </source>
</evidence>
<keyword evidence="6 8" id="KW-0539">Nucleus</keyword>
<dbReference type="OrthoDB" id="272392at2759"/>
<reference evidence="12" key="1">
    <citation type="journal article" date="2020" name="Stud. Mycol.">
        <title>101 Dothideomycetes genomes: a test case for predicting lifestyles and emergence of pathogens.</title>
        <authorList>
            <person name="Haridas S."/>
            <person name="Albert R."/>
            <person name="Binder M."/>
            <person name="Bloem J."/>
            <person name="Labutti K."/>
            <person name="Salamov A."/>
            <person name="Andreopoulos B."/>
            <person name="Baker S."/>
            <person name="Barry K."/>
            <person name="Bills G."/>
            <person name="Bluhm B."/>
            <person name="Cannon C."/>
            <person name="Castanera R."/>
            <person name="Culley D."/>
            <person name="Daum C."/>
            <person name="Ezra D."/>
            <person name="Gonzalez J."/>
            <person name="Henrissat B."/>
            <person name="Kuo A."/>
            <person name="Liang C."/>
            <person name="Lipzen A."/>
            <person name="Lutzoni F."/>
            <person name="Magnuson J."/>
            <person name="Mondo S."/>
            <person name="Nolan M."/>
            <person name="Ohm R."/>
            <person name="Pangilinan J."/>
            <person name="Park H.-J."/>
            <person name="Ramirez L."/>
            <person name="Alfaro M."/>
            <person name="Sun H."/>
            <person name="Tritt A."/>
            <person name="Yoshinaga Y."/>
            <person name="Zwiers L.-H."/>
            <person name="Turgeon B."/>
            <person name="Goodwin S."/>
            <person name="Spatafora J."/>
            <person name="Crous P."/>
            <person name="Grigoriev I."/>
        </authorList>
    </citation>
    <scope>NUCLEOTIDE SEQUENCE</scope>
    <source>
        <strain evidence="12">CBS 130266</strain>
    </source>
</reference>
<feature type="domain" description="RNA polymerase III Rpc82 C -terminal" evidence="10">
    <location>
        <begin position="213"/>
        <end position="505"/>
    </location>
</feature>
<dbReference type="AlphaFoldDB" id="A0A9P4TZB0"/>
<dbReference type="GO" id="GO:0005666">
    <property type="term" value="C:RNA polymerase III complex"/>
    <property type="evidence" value="ECO:0007669"/>
    <property type="project" value="UniProtKB-UniRule"/>
</dbReference>
<dbReference type="GO" id="GO:0003697">
    <property type="term" value="F:single-stranded DNA binding"/>
    <property type="evidence" value="ECO:0007669"/>
    <property type="project" value="UniProtKB-UniRule"/>
</dbReference>
<evidence type="ECO:0000256" key="5">
    <source>
        <dbReference type="ARBA" id="ARBA00023163"/>
    </source>
</evidence>
<evidence type="ECO:0000313" key="12">
    <source>
        <dbReference type="EMBL" id="KAF2432304.1"/>
    </source>
</evidence>
<dbReference type="PANTHER" id="PTHR12949">
    <property type="entry name" value="RNA POLYMERASE III DNA DIRECTED -RELATED"/>
    <property type="match status" value="1"/>
</dbReference>
<evidence type="ECO:0000256" key="2">
    <source>
        <dbReference type="ARBA" id="ARBA00006835"/>
    </source>
</evidence>
<comment type="subunit">
    <text evidence="3 8">Component of the RNA polymerase III (Pol III) complex consisting of 17 subunits.</text>
</comment>
<evidence type="ECO:0000259" key="11">
    <source>
        <dbReference type="Pfam" id="PF22536"/>
    </source>
</evidence>
<evidence type="ECO:0000256" key="9">
    <source>
        <dbReference type="SAM" id="MobiDB-lite"/>
    </source>
</evidence>